<proteinExistence type="predicted"/>
<protein>
    <recommendedName>
        <fullName evidence="3">HEPN domain-containing protein</fullName>
    </recommendedName>
</protein>
<dbReference type="SUPFAM" id="SSF81593">
    <property type="entry name" value="Nucleotidyltransferase substrate binding subunit/domain"/>
    <property type="match status" value="1"/>
</dbReference>
<dbReference type="Proteomes" id="UP000191901">
    <property type="component" value="Chromosome"/>
</dbReference>
<dbReference type="RefSeq" id="WP_187329274.1">
    <property type="nucleotide sequence ID" value="NZ_CP021983.2"/>
</dbReference>
<evidence type="ECO:0000313" key="2">
    <source>
        <dbReference type="Proteomes" id="UP000191901"/>
    </source>
</evidence>
<name>A0A1Z3HI62_9CYAN</name>
<dbReference type="KEGG" id="hhg:XM38_009340"/>
<evidence type="ECO:0008006" key="3">
    <source>
        <dbReference type="Google" id="ProtNLM"/>
    </source>
</evidence>
<keyword evidence="2" id="KW-1185">Reference proteome</keyword>
<gene>
    <name evidence="1" type="ORF">XM38_009340</name>
</gene>
<organism evidence="1 2">
    <name type="scientific">Halomicronema hongdechloris C2206</name>
    <dbReference type="NCBI Taxonomy" id="1641165"/>
    <lineage>
        <taxon>Bacteria</taxon>
        <taxon>Bacillati</taxon>
        <taxon>Cyanobacteriota</taxon>
        <taxon>Cyanophyceae</taxon>
        <taxon>Nodosilineales</taxon>
        <taxon>Nodosilineaceae</taxon>
        <taxon>Halomicronema</taxon>
    </lineage>
</organism>
<accession>A0A1Z3HI62</accession>
<dbReference type="Gene3D" id="1.20.120.330">
    <property type="entry name" value="Nucleotidyltransferases domain 2"/>
    <property type="match status" value="1"/>
</dbReference>
<dbReference type="EMBL" id="CP021983">
    <property type="protein sequence ID" value="ASC70004.1"/>
    <property type="molecule type" value="Genomic_DNA"/>
</dbReference>
<dbReference type="AlphaFoldDB" id="A0A1Z3HI62"/>
<sequence length="51" mass="5646">MSRENLLYIPTRYPDALAELTPAEAFTSGEAQTAIGASQHLLSQVNQWLNQ</sequence>
<evidence type="ECO:0000313" key="1">
    <source>
        <dbReference type="EMBL" id="ASC70004.1"/>
    </source>
</evidence>
<reference evidence="1 2" key="1">
    <citation type="journal article" date="2016" name="Biochim. Biophys. Acta">
        <title>Characterization of red-shifted phycobilisomes isolated from the chlorophyll f-containing cyanobacterium Halomicronema hongdechloris.</title>
        <authorList>
            <person name="Li Y."/>
            <person name="Lin Y."/>
            <person name="Garvey C.J."/>
            <person name="Birch D."/>
            <person name="Corkery R.W."/>
            <person name="Loughlin P.C."/>
            <person name="Scheer H."/>
            <person name="Willows R.D."/>
            <person name="Chen M."/>
        </authorList>
    </citation>
    <scope>NUCLEOTIDE SEQUENCE [LARGE SCALE GENOMIC DNA]</scope>
    <source>
        <strain evidence="1 2">C2206</strain>
    </source>
</reference>